<dbReference type="Proteomes" id="UP000237105">
    <property type="component" value="Unassembled WGS sequence"/>
</dbReference>
<evidence type="ECO:0000256" key="13">
    <source>
        <dbReference type="SAM" id="SignalP"/>
    </source>
</evidence>
<evidence type="ECO:0000256" key="12">
    <source>
        <dbReference type="SAM" id="Phobius"/>
    </source>
</evidence>
<dbReference type="InterPro" id="IPR045150">
    <property type="entry name" value="CYB561D1/2"/>
</dbReference>
<dbReference type="AlphaFoldDB" id="A0A2P5AFE7"/>
<feature type="signal peptide" evidence="13">
    <location>
        <begin position="1"/>
        <end position="27"/>
    </location>
</feature>
<evidence type="ECO:0000256" key="4">
    <source>
        <dbReference type="ARBA" id="ARBA00022617"/>
    </source>
</evidence>
<proteinExistence type="predicted"/>
<dbReference type="GO" id="GO:0140575">
    <property type="term" value="F:transmembrane monodehydroascorbate reductase activity"/>
    <property type="evidence" value="ECO:0007669"/>
    <property type="project" value="InterPro"/>
</dbReference>
<dbReference type="GO" id="GO:0016020">
    <property type="term" value="C:membrane"/>
    <property type="evidence" value="ECO:0007669"/>
    <property type="project" value="UniProtKB-SubCell"/>
</dbReference>
<feature type="transmembrane region" description="Helical" evidence="12">
    <location>
        <begin position="84"/>
        <end position="108"/>
    </location>
</feature>
<dbReference type="GO" id="GO:0046872">
    <property type="term" value="F:metal ion binding"/>
    <property type="evidence" value="ECO:0007669"/>
    <property type="project" value="UniProtKB-KW"/>
</dbReference>
<dbReference type="SMART" id="SM00665">
    <property type="entry name" value="B561"/>
    <property type="match status" value="1"/>
</dbReference>
<dbReference type="PROSITE" id="PS50939">
    <property type="entry name" value="CYTOCHROME_B561"/>
    <property type="match status" value="1"/>
</dbReference>
<evidence type="ECO:0000256" key="3">
    <source>
        <dbReference type="ARBA" id="ARBA00022448"/>
    </source>
</evidence>
<evidence type="ECO:0000256" key="1">
    <source>
        <dbReference type="ARBA" id="ARBA00001970"/>
    </source>
</evidence>
<keyword evidence="10 12" id="KW-0472">Membrane</keyword>
<organism evidence="15 16">
    <name type="scientific">Parasponia andersonii</name>
    <name type="common">Sponia andersonii</name>
    <dbReference type="NCBI Taxonomy" id="3476"/>
    <lineage>
        <taxon>Eukaryota</taxon>
        <taxon>Viridiplantae</taxon>
        <taxon>Streptophyta</taxon>
        <taxon>Embryophyta</taxon>
        <taxon>Tracheophyta</taxon>
        <taxon>Spermatophyta</taxon>
        <taxon>Magnoliopsida</taxon>
        <taxon>eudicotyledons</taxon>
        <taxon>Gunneridae</taxon>
        <taxon>Pentapetalae</taxon>
        <taxon>rosids</taxon>
        <taxon>fabids</taxon>
        <taxon>Rosales</taxon>
        <taxon>Cannabaceae</taxon>
        <taxon>Parasponia</taxon>
    </lineage>
</organism>
<dbReference type="GO" id="GO:0020037">
    <property type="term" value="F:heme binding"/>
    <property type="evidence" value="ECO:0007669"/>
    <property type="project" value="TreeGrafter"/>
</dbReference>
<dbReference type="STRING" id="3476.A0A2P5AFE7"/>
<evidence type="ECO:0000256" key="5">
    <source>
        <dbReference type="ARBA" id="ARBA00022692"/>
    </source>
</evidence>
<sequence>MRFQLKMVSFCIRTSFLLIILPLLCSSQEINVEKVDSNKLSHKLLFNITIHGFLLWASMGFLMPVGILTIRMSNREECGRRLRILFQVHVISQMLAVLLATAGAVLSFKNFNNTFNNNHQRIGVALYGIIWLQFLIGFLRPNRGSKGRSVWFFAHWILGTAVSLMGVFSIYSGLQAYHEKTSRKIRIWTSLFTAEIVFICFFYLFQDKWSYIQRQGVILGNEIAGPTTDQEVPPREKQKELAMESC</sequence>
<feature type="transmembrane region" description="Helical" evidence="12">
    <location>
        <begin position="50"/>
        <end position="72"/>
    </location>
</feature>
<dbReference type="OrthoDB" id="19261at2759"/>
<name>A0A2P5AFE7_PARAD</name>
<feature type="transmembrane region" description="Helical" evidence="12">
    <location>
        <begin position="185"/>
        <end position="205"/>
    </location>
</feature>
<accession>A0A2P5AFE7</accession>
<comment type="caution">
    <text evidence="15">The sequence shown here is derived from an EMBL/GenBank/DDBJ whole genome shotgun (WGS) entry which is preliminary data.</text>
</comment>
<evidence type="ECO:0000256" key="10">
    <source>
        <dbReference type="ARBA" id="ARBA00023136"/>
    </source>
</evidence>
<keyword evidence="9" id="KW-0408">Iron</keyword>
<gene>
    <name evidence="15" type="ORF">PanWU01x14_337850</name>
</gene>
<keyword evidence="3" id="KW-0813">Transport</keyword>
<evidence type="ECO:0000256" key="6">
    <source>
        <dbReference type="ARBA" id="ARBA00022723"/>
    </source>
</evidence>
<dbReference type="EMBL" id="JXTB01000619">
    <property type="protein sequence ID" value="PON35267.1"/>
    <property type="molecule type" value="Genomic_DNA"/>
</dbReference>
<keyword evidence="8 12" id="KW-1133">Transmembrane helix</keyword>
<comment type="subcellular location">
    <subcellularLocation>
        <location evidence="2">Membrane</location>
        <topology evidence="2">Multi-pass membrane protein</topology>
    </subcellularLocation>
</comment>
<feature type="transmembrane region" description="Helical" evidence="12">
    <location>
        <begin position="120"/>
        <end position="139"/>
    </location>
</feature>
<keyword evidence="6" id="KW-0479">Metal-binding</keyword>
<evidence type="ECO:0000256" key="8">
    <source>
        <dbReference type="ARBA" id="ARBA00022989"/>
    </source>
</evidence>
<keyword evidence="5 12" id="KW-0812">Transmembrane</keyword>
<keyword evidence="7" id="KW-0249">Electron transport</keyword>
<dbReference type="PANTHER" id="PTHR15422">
    <property type="entry name" value="OS05G0565100 PROTEIN"/>
    <property type="match status" value="1"/>
</dbReference>
<feature type="compositionally biased region" description="Basic and acidic residues" evidence="11">
    <location>
        <begin position="232"/>
        <end position="246"/>
    </location>
</feature>
<evidence type="ECO:0000256" key="11">
    <source>
        <dbReference type="SAM" id="MobiDB-lite"/>
    </source>
</evidence>
<evidence type="ECO:0000256" key="7">
    <source>
        <dbReference type="ARBA" id="ARBA00022982"/>
    </source>
</evidence>
<protein>
    <submittedName>
        <fullName evidence="15">Cytochrome b561 and DOMON domain-containing protein</fullName>
    </submittedName>
</protein>
<dbReference type="CDD" id="cd08760">
    <property type="entry name" value="Cyt_b561_FRRS1_like"/>
    <property type="match status" value="1"/>
</dbReference>
<dbReference type="Pfam" id="PF03188">
    <property type="entry name" value="Cytochrom_B561"/>
    <property type="match status" value="1"/>
</dbReference>
<dbReference type="InterPro" id="IPR006593">
    <property type="entry name" value="Cyt_b561/ferric_Rdtase_TM"/>
</dbReference>
<feature type="transmembrane region" description="Helical" evidence="12">
    <location>
        <begin position="151"/>
        <end position="173"/>
    </location>
</feature>
<dbReference type="Gene3D" id="1.20.120.1770">
    <property type="match status" value="1"/>
</dbReference>
<feature type="region of interest" description="Disordered" evidence="11">
    <location>
        <begin position="227"/>
        <end position="246"/>
    </location>
</feature>
<evidence type="ECO:0000313" key="15">
    <source>
        <dbReference type="EMBL" id="PON35267.1"/>
    </source>
</evidence>
<reference evidence="16" key="1">
    <citation type="submission" date="2016-06" db="EMBL/GenBank/DDBJ databases">
        <title>Parallel loss of symbiosis genes in relatives of nitrogen-fixing non-legume Parasponia.</title>
        <authorList>
            <person name="Van Velzen R."/>
            <person name="Holmer R."/>
            <person name="Bu F."/>
            <person name="Rutten L."/>
            <person name="Van Zeijl A."/>
            <person name="Liu W."/>
            <person name="Santuari L."/>
            <person name="Cao Q."/>
            <person name="Sharma T."/>
            <person name="Shen D."/>
            <person name="Roswanjaya Y."/>
            <person name="Wardhani T."/>
            <person name="Kalhor M.S."/>
            <person name="Jansen J."/>
            <person name="Van den Hoogen J."/>
            <person name="Gungor B."/>
            <person name="Hartog M."/>
            <person name="Hontelez J."/>
            <person name="Verver J."/>
            <person name="Yang W.-C."/>
            <person name="Schijlen E."/>
            <person name="Repin R."/>
            <person name="Schilthuizen M."/>
            <person name="Schranz E."/>
            <person name="Heidstra R."/>
            <person name="Miyata K."/>
            <person name="Fedorova E."/>
            <person name="Kohlen W."/>
            <person name="Bisseling T."/>
            <person name="Smit S."/>
            <person name="Geurts R."/>
        </authorList>
    </citation>
    <scope>NUCLEOTIDE SEQUENCE [LARGE SCALE GENOMIC DNA]</scope>
    <source>
        <strain evidence="16">cv. WU1-14</strain>
    </source>
</reference>
<feature type="chain" id="PRO_5015138424" evidence="13">
    <location>
        <begin position="28"/>
        <end position="246"/>
    </location>
</feature>
<evidence type="ECO:0000259" key="14">
    <source>
        <dbReference type="PROSITE" id="PS50939"/>
    </source>
</evidence>
<keyword evidence="16" id="KW-1185">Reference proteome</keyword>
<keyword evidence="13" id="KW-0732">Signal</keyword>
<evidence type="ECO:0000256" key="9">
    <source>
        <dbReference type="ARBA" id="ARBA00023004"/>
    </source>
</evidence>
<evidence type="ECO:0000313" key="16">
    <source>
        <dbReference type="Proteomes" id="UP000237105"/>
    </source>
</evidence>
<dbReference type="PANTHER" id="PTHR15422:SF24">
    <property type="entry name" value="DOMON RELATED DOMAIN-CONTAINING PROTEIN"/>
    <property type="match status" value="1"/>
</dbReference>
<comment type="cofactor">
    <cofactor evidence="1">
        <name>heme b</name>
        <dbReference type="ChEBI" id="CHEBI:60344"/>
    </cofactor>
</comment>
<feature type="domain" description="Cytochrome b561" evidence="14">
    <location>
        <begin position="7"/>
        <end position="213"/>
    </location>
</feature>
<evidence type="ECO:0000256" key="2">
    <source>
        <dbReference type="ARBA" id="ARBA00004141"/>
    </source>
</evidence>
<keyword evidence="4" id="KW-0349">Heme</keyword>